<dbReference type="InterPro" id="IPR006674">
    <property type="entry name" value="HD_domain"/>
</dbReference>
<dbReference type="EMBL" id="CM001403">
    <property type="protein sequence ID" value="EHQ24919.1"/>
    <property type="molecule type" value="Genomic_DNA"/>
</dbReference>
<dbReference type="Pfam" id="PF01966">
    <property type="entry name" value="HD"/>
    <property type="match status" value="1"/>
</dbReference>
<sequence>MTFNPVAIVDSLFALYELHGNDDYIGEPVSQLEHMSQAAALAEAEGFEDEVILAAFFHDIGHLCAADGETLSMDGFGNVDHEKIGGDYLRKQGFSERMAALVESHVVAKRYLTYKFPEYYQQLSEASKATLQFQGGVMTAEEAREFELNPDAELIIKIRTWDDMAKETSIPVNNIDILKQKAISHLVKNQS</sequence>
<dbReference type="InterPro" id="IPR003607">
    <property type="entry name" value="HD/PDEase_dom"/>
</dbReference>
<feature type="domain" description="HD" evidence="1">
    <location>
        <begin position="35"/>
        <end position="110"/>
    </location>
</feature>
<evidence type="ECO:0000313" key="2">
    <source>
        <dbReference type="EMBL" id="EHQ24919.1"/>
    </source>
</evidence>
<proteinExistence type="predicted"/>
<dbReference type="eggNOG" id="COG4341">
    <property type="taxonomic scope" value="Bacteria"/>
</dbReference>
<dbReference type="InterPro" id="IPR052567">
    <property type="entry name" value="OP_Dioxygenase"/>
</dbReference>
<dbReference type="SUPFAM" id="SSF109604">
    <property type="entry name" value="HD-domain/PDEase-like"/>
    <property type="match status" value="1"/>
</dbReference>
<dbReference type="RefSeq" id="WP_008504523.1">
    <property type="nucleotide sequence ID" value="NZ_CM001403.1"/>
</dbReference>
<dbReference type="HOGENOM" id="CLU_091985_0_1_10"/>
<dbReference type="Gene3D" id="1.10.3210.10">
    <property type="entry name" value="Hypothetical protein af1432"/>
    <property type="match status" value="1"/>
</dbReference>
<dbReference type="Proteomes" id="UP000002774">
    <property type="component" value="Chromosome"/>
</dbReference>
<protein>
    <submittedName>
        <fullName evidence="2">Phosphonate degradation operons associated HDIG domain protein</fullName>
    </submittedName>
</protein>
<dbReference type="PANTHER" id="PTHR40202:SF1">
    <property type="entry name" value="HD DOMAIN-CONTAINING PROTEIN"/>
    <property type="match status" value="1"/>
</dbReference>
<gene>
    <name evidence="2" type="ORF">Mucpa_0738</name>
</gene>
<evidence type="ECO:0000313" key="3">
    <source>
        <dbReference type="Proteomes" id="UP000002774"/>
    </source>
</evidence>
<evidence type="ECO:0000259" key="1">
    <source>
        <dbReference type="Pfam" id="PF01966"/>
    </source>
</evidence>
<name>H1Y8A0_9SPHI</name>
<dbReference type="OrthoDB" id="823268at2"/>
<dbReference type="AlphaFoldDB" id="H1Y8A0"/>
<reference evidence="2" key="1">
    <citation type="submission" date="2011-09" db="EMBL/GenBank/DDBJ databases">
        <title>The permanent draft genome of Mucilaginibacter paludis DSM 18603.</title>
        <authorList>
            <consortium name="US DOE Joint Genome Institute (JGI-PGF)"/>
            <person name="Lucas S."/>
            <person name="Han J."/>
            <person name="Lapidus A."/>
            <person name="Bruce D."/>
            <person name="Goodwin L."/>
            <person name="Pitluck S."/>
            <person name="Peters L."/>
            <person name="Kyrpides N."/>
            <person name="Mavromatis K."/>
            <person name="Ivanova N."/>
            <person name="Mikhailova N."/>
            <person name="Held B."/>
            <person name="Detter J.C."/>
            <person name="Tapia R."/>
            <person name="Han C."/>
            <person name="Land M."/>
            <person name="Hauser L."/>
            <person name="Markowitz V."/>
            <person name="Cheng J.-F."/>
            <person name="Hugenholtz P."/>
            <person name="Woyke T."/>
            <person name="Wu D."/>
            <person name="Tindall B."/>
            <person name="Brambilla E."/>
            <person name="Klenk H.-P."/>
            <person name="Eisen J.A."/>
        </authorList>
    </citation>
    <scope>NUCLEOTIDE SEQUENCE [LARGE SCALE GENOMIC DNA]</scope>
    <source>
        <strain evidence="2">DSM 18603</strain>
    </source>
</reference>
<accession>H1Y8A0</accession>
<organism evidence="2 3">
    <name type="scientific">Mucilaginibacter paludis DSM 18603</name>
    <dbReference type="NCBI Taxonomy" id="714943"/>
    <lineage>
        <taxon>Bacteria</taxon>
        <taxon>Pseudomonadati</taxon>
        <taxon>Bacteroidota</taxon>
        <taxon>Sphingobacteriia</taxon>
        <taxon>Sphingobacteriales</taxon>
        <taxon>Sphingobacteriaceae</taxon>
        <taxon>Mucilaginibacter</taxon>
    </lineage>
</organism>
<keyword evidence="3" id="KW-1185">Reference proteome</keyword>
<dbReference type="STRING" id="714943.Mucpa_0738"/>
<dbReference type="CDD" id="cd00077">
    <property type="entry name" value="HDc"/>
    <property type="match status" value="1"/>
</dbReference>
<dbReference type="PANTHER" id="PTHR40202">
    <property type="match status" value="1"/>
</dbReference>